<reference evidence="1 2" key="1">
    <citation type="submission" date="2018-06" db="EMBL/GenBank/DDBJ databases">
        <authorList>
            <consortium name="Pathogen Informatics"/>
            <person name="Doyle S."/>
        </authorList>
    </citation>
    <scope>NUCLEOTIDE SEQUENCE [LARGE SCALE GENOMIC DNA]</scope>
    <source>
        <strain evidence="1 2">NCTC13291</strain>
    </source>
</reference>
<evidence type="ECO:0000313" key="1">
    <source>
        <dbReference type="EMBL" id="SUE95523.1"/>
    </source>
</evidence>
<dbReference type="Proteomes" id="UP000254919">
    <property type="component" value="Unassembled WGS sequence"/>
</dbReference>
<dbReference type="AlphaFoldDB" id="A0A379PMF8"/>
<dbReference type="RefSeq" id="WP_019463363.1">
    <property type="nucleotide sequence ID" value="NZ_AP031465.1"/>
</dbReference>
<organism evidence="1 2">
    <name type="scientific">Roseomonas mucosa</name>
    <dbReference type="NCBI Taxonomy" id="207340"/>
    <lineage>
        <taxon>Bacteria</taxon>
        <taxon>Pseudomonadati</taxon>
        <taxon>Pseudomonadota</taxon>
        <taxon>Alphaproteobacteria</taxon>
        <taxon>Acetobacterales</taxon>
        <taxon>Roseomonadaceae</taxon>
        <taxon>Roseomonas</taxon>
    </lineage>
</organism>
<accession>A0A379PMF8</accession>
<evidence type="ECO:0000313" key="2">
    <source>
        <dbReference type="Proteomes" id="UP000254919"/>
    </source>
</evidence>
<sequence length="59" mass="6388">MTAPAFLVGLPHLADEPLLAAARRLRAPLLLSANAFSIWKPDQRGIRGCEPHFGLPGQE</sequence>
<name>A0A379PMF8_9PROT</name>
<protein>
    <submittedName>
        <fullName evidence="1">Uncharacterized protein</fullName>
    </submittedName>
</protein>
<dbReference type="EMBL" id="UGVN01000003">
    <property type="protein sequence ID" value="SUE95523.1"/>
    <property type="molecule type" value="Genomic_DNA"/>
</dbReference>
<proteinExistence type="predicted"/>
<gene>
    <name evidence="1" type="ORF">NCTC13291_04411</name>
</gene>